<dbReference type="InterPro" id="IPR045249">
    <property type="entry name" value="HARBI1-like"/>
</dbReference>
<dbReference type="Pfam" id="PF26138">
    <property type="entry name" value="DUF8040"/>
    <property type="match status" value="1"/>
</dbReference>
<dbReference type="Proteomes" id="UP000078542">
    <property type="component" value="Unassembled WGS sequence"/>
</dbReference>
<name>A0A151IDT9_9HYME</name>
<dbReference type="AlphaFoldDB" id="A0A151IDT9"/>
<dbReference type="STRING" id="456900.A0A151IDT9"/>
<evidence type="ECO:0000313" key="3">
    <source>
        <dbReference type="Proteomes" id="UP000078542"/>
    </source>
</evidence>
<reference evidence="2 3" key="1">
    <citation type="submission" date="2016-03" db="EMBL/GenBank/DDBJ databases">
        <title>Cyphomyrmex costatus WGS genome.</title>
        <authorList>
            <person name="Nygaard S."/>
            <person name="Hu H."/>
            <person name="Boomsma J."/>
            <person name="Zhang G."/>
        </authorList>
    </citation>
    <scope>NUCLEOTIDE SEQUENCE [LARGE SCALE GENOMIC DNA]</scope>
    <source>
        <strain evidence="2">MS0001</strain>
        <tissue evidence="2">Whole body</tissue>
    </source>
</reference>
<dbReference type="PANTHER" id="PTHR22930:SF85">
    <property type="entry name" value="GH03217P-RELATED"/>
    <property type="match status" value="1"/>
</dbReference>
<dbReference type="InterPro" id="IPR058353">
    <property type="entry name" value="DUF8040"/>
</dbReference>
<sequence length="205" mass="23530">HLSLAHAYNNSQSDLGMYYLVAPSRSGFPPNEKRSYKFWESIVLNHYTESEWLESFRMSKISFLKLCDLLKDELQPKMQILKAREPVSVNKQIAITLYKLASCSEYRVVGNIFGVHKSTVKKCFYKVIKAINNIMALIYIKMPNQAESEYIATQFENVSHIPQIIGCIDGTHIPITASEEGYRDFVNRKGWASYNIQAVVDHNGR</sequence>
<gene>
    <name evidence="2" type="ORF">ALC62_10448</name>
</gene>
<protein>
    <submittedName>
        <fullName evidence="2">Putative nuclease HARBI1</fullName>
    </submittedName>
</protein>
<dbReference type="EMBL" id="KQ977911">
    <property type="protein sequence ID" value="KYM98832.1"/>
    <property type="molecule type" value="Genomic_DNA"/>
</dbReference>
<evidence type="ECO:0000313" key="2">
    <source>
        <dbReference type="EMBL" id="KYM98832.1"/>
    </source>
</evidence>
<dbReference type="PANTHER" id="PTHR22930">
    <property type="match status" value="1"/>
</dbReference>
<keyword evidence="3" id="KW-1185">Reference proteome</keyword>
<accession>A0A151IDT9</accession>
<evidence type="ECO:0000259" key="1">
    <source>
        <dbReference type="Pfam" id="PF26138"/>
    </source>
</evidence>
<feature type="non-terminal residue" evidence="2">
    <location>
        <position position="1"/>
    </location>
</feature>
<organism evidence="2 3">
    <name type="scientific">Cyphomyrmex costatus</name>
    <dbReference type="NCBI Taxonomy" id="456900"/>
    <lineage>
        <taxon>Eukaryota</taxon>
        <taxon>Metazoa</taxon>
        <taxon>Ecdysozoa</taxon>
        <taxon>Arthropoda</taxon>
        <taxon>Hexapoda</taxon>
        <taxon>Insecta</taxon>
        <taxon>Pterygota</taxon>
        <taxon>Neoptera</taxon>
        <taxon>Endopterygota</taxon>
        <taxon>Hymenoptera</taxon>
        <taxon>Apocrita</taxon>
        <taxon>Aculeata</taxon>
        <taxon>Formicoidea</taxon>
        <taxon>Formicidae</taxon>
        <taxon>Myrmicinae</taxon>
        <taxon>Cyphomyrmex</taxon>
    </lineage>
</organism>
<proteinExistence type="predicted"/>
<feature type="domain" description="DUF8040" evidence="1">
    <location>
        <begin position="49"/>
        <end position="132"/>
    </location>
</feature>